<proteinExistence type="predicted"/>
<feature type="chain" id="PRO_5036873292" evidence="1">
    <location>
        <begin position="22"/>
        <end position="297"/>
    </location>
</feature>
<dbReference type="WBParaSite" id="PSAMB.scaffold7123size8187.g29641.t1">
    <property type="protein sequence ID" value="PSAMB.scaffold7123size8187.g29641.t1"/>
    <property type="gene ID" value="PSAMB.scaffold7123size8187.g29641"/>
</dbReference>
<sequence length="297" mass="32475">MFDRLLAVVCLLTIGLDCGIAGKTYRLKINKVQFDSCPFMAPGAEIIDTKGSSIGGGQNNGPRAELSDFSLLGADGKSTTITVPGCFRVRGNAKFATTIENPYVEMNINVVGMQVCNSYKANSYCAESKNPTLRQNSGGKTCRFCNICVEGEKLLGSKNAARVEAVLRQNNLGDICDKRQIVAGRSYPIDIKNLCTPSVEEFEHALDRKLGKAWRELLPYAKQGSLLVTMHILDRKKPVPKSCLQLGAGLFDFNGPRQVKAAAQQKLKNTCDAQFKGSGTHDEYLACYYGSIDYTFE</sequence>
<keyword evidence="2" id="KW-1185">Reference proteome</keyword>
<reference evidence="3" key="1">
    <citation type="submission" date="2022-11" db="UniProtKB">
        <authorList>
            <consortium name="WormBaseParasite"/>
        </authorList>
    </citation>
    <scope>IDENTIFICATION</scope>
</reference>
<evidence type="ECO:0000313" key="3">
    <source>
        <dbReference type="WBParaSite" id="PSAMB.scaffold7123size8187.g29641.t1"/>
    </source>
</evidence>
<organism evidence="2 3">
    <name type="scientific">Plectus sambesii</name>
    <dbReference type="NCBI Taxonomy" id="2011161"/>
    <lineage>
        <taxon>Eukaryota</taxon>
        <taxon>Metazoa</taxon>
        <taxon>Ecdysozoa</taxon>
        <taxon>Nematoda</taxon>
        <taxon>Chromadorea</taxon>
        <taxon>Plectida</taxon>
        <taxon>Plectina</taxon>
        <taxon>Plectoidea</taxon>
        <taxon>Plectidae</taxon>
        <taxon>Plectus</taxon>
    </lineage>
</organism>
<name>A0A914X9I9_9BILA</name>
<keyword evidence="1" id="KW-0732">Signal</keyword>
<protein>
    <submittedName>
        <fullName evidence="3">Uncharacterized protein</fullName>
    </submittedName>
</protein>
<evidence type="ECO:0000256" key="1">
    <source>
        <dbReference type="SAM" id="SignalP"/>
    </source>
</evidence>
<evidence type="ECO:0000313" key="2">
    <source>
        <dbReference type="Proteomes" id="UP000887566"/>
    </source>
</evidence>
<accession>A0A914X9I9</accession>
<dbReference type="Proteomes" id="UP000887566">
    <property type="component" value="Unplaced"/>
</dbReference>
<dbReference type="AlphaFoldDB" id="A0A914X9I9"/>
<feature type="signal peptide" evidence="1">
    <location>
        <begin position="1"/>
        <end position="21"/>
    </location>
</feature>